<gene>
    <name evidence="5 8" type="primary">truB</name>
    <name evidence="8" type="ORF">ENW48_07255</name>
</gene>
<comment type="caution">
    <text evidence="8">The sequence shown here is derived from an EMBL/GenBank/DDBJ whole genome shotgun (WGS) entry which is preliminary data.</text>
</comment>
<proteinExistence type="inferred from homology"/>
<dbReference type="InterPro" id="IPR002501">
    <property type="entry name" value="PsdUridine_synth_N"/>
</dbReference>
<dbReference type="HAMAP" id="MF_01080">
    <property type="entry name" value="TruB_bact"/>
    <property type="match status" value="1"/>
</dbReference>
<protein>
    <recommendedName>
        <fullName evidence="5">tRNA pseudouridine synthase B</fullName>
        <ecNumber evidence="5">5.4.99.25</ecNumber>
    </recommendedName>
    <alternativeName>
        <fullName evidence="5">tRNA pseudouridine(55) synthase</fullName>
        <shortName evidence="5">Psi55 synthase</shortName>
    </alternativeName>
    <alternativeName>
        <fullName evidence="5">tRNA pseudouridylate synthase</fullName>
    </alternativeName>
    <alternativeName>
        <fullName evidence="5">tRNA-uridine isomerase</fullName>
    </alternativeName>
</protein>
<comment type="catalytic activity">
    <reaction evidence="1 5">
        <text>uridine(55) in tRNA = pseudouridine(55) in tRNA</text>
        <dbReference type="Rhea" id="RHEA:42532"/>
        <dbReference type="Rhea" id="RHEA-COMP:10101"/>
        <dbReference type="Rhea" id="RHEA-COMP:10102"/>
        <dbReference type="ChEBI" id="CHEBI:65314"/>
        <dbReference type="ChEBI" id="CHEBI:65315"/>
        <dbReference type="EC" id="5.4.99.25"/>
    </reaction>
</comment>
<evidence type="ECO:0000256" key="1">
    <source>
        <dbReference type="ARBA" id="ARBA00000385"/>
    </source>
</evidence>
<dbReference type="NCBIfam" id="TIGR00431">
    <property type="entry name" value="TruB"/>
    <property type="match status" value="1"/>
</dbReference>
<keyword evidence="3 5" id="KW-0819">tRNA processing</keyword>
<feature type="domain" description="tRNA pseudouridylate synthase B C-terminal" evidence="7">
    <location>
        <begin position="176"/>
        <end position="219"/>
    </location>
</feature>
<dbReference type="AlphaFoldDB" id="A0A7C5EMG0"/>
<dbReference type="InterPro" id="IPR014780">
    <property type="entry name" value="tRNA_psdUridine_synth_TruB"/>
</dbReference>
<accession>A0A7C5EMG0</accession>
<evidence type="ECO:0000256" key="4">
    <source>
        <dbReference type="ARBA" id="ARBA00023235"/>
    </source>
</evidence>
<reference evidence="8" key="1">
    <citation type="journal article" date="2020" name="mSystems">
        <title>Genome- and Community-Level Interaction Insights into Carbon Utilization and Element Cycling Functions of Hydrothermarchaeota in Hydrothermal Sediment.</title>
        <authorList>
            <person name="Zhou Z."/>
            <person name="Liu Y."/>
            <person name="Xu W."/>
            <person name="Pan J."/>
            <person name="Luo Z.H."/>
            <person name="Li M."/>
        </authorList>
    </citation>
    <scope>NUCLEOTIDE SEQUENCE [LARGE SCALE GENOMIC DNA]</scope>
    <source>
        <strain evidence="8">SpSt-853</strain>
    </source>
</reference>
<sequence length="303" mass="33082">MERFQHSGLLLIDKPPGVTSFEVVRRVRKALKVKKIGHLGTLDPFATGLLPLALGEATKLTPFLMEERKTYLATCRLGVETDTQDLTGQVVAKTEEMPEPPAIYRAAAALVGEIEQTPPAYSAVHYQGERLYCLARRGLKVAVPPRRVTVFRLEVTEVNLPLVTFLVECGKGTYVRALAHDLGRALGCGAHLVALSRLAVGPFRLDEALSLEQVEKALSPEEVRARIISLPQCLPRLKGVVVDRLKARRLAQGQALPWTENGLAVGEQVKVLADDNLVAVAEVRLQGAGRVLAPLRVFLAARE</sequence>
<evidence type="ECO:0000259" key="7">
    <source>
        <dbReference type="Pfam" id="PF16198"/>
    </source>
</evidence>
<dbReference type="PANTHER" id="PTHR13767:SF2">
    <property type="entry name" value="PSEUDOURIDYLATE SYNTHASE TRUB1"/>
    <property type="match status" value="1"/>
</dbReference>
<keyword evidence="4 5" id="KW-0413">Isomerase</keyword>
<organism evidence="8">
    <name type="scientific">Desulfobacca acetoxidans</name>
    <dbReference type="NCBI Taxonomy" id="60893"/>
    <lineage>
        <taxon>Bacteria</taxon>
        <taxon>Pseudomonadati</taxon>
        <taxon>Thermodesulfobacteriota</taxon>
        <taxon>Desulfobaccia</taxon>
        <taxon>Desulfobaccales</taxon>
        <taxon>Desulfobaccaceae</taxon>
        <taxon>Desulfobacca</taxon>
    </lineage>
</organism>
<feature type="domain" description="Pseudouridine synthase II N-terminal" evidence="6">
    <location>
        <begin position="28"/>
        <end position="175"/>
    </location>
</feature>
<dbReference type="EMBL" id="DTKJ01000051">
    <property type="protein sequence ID" value="HGZ12000.1"/>
    <property type="molecule type" value="Genomic_DNA"/>
</dbReference>
<comment type="similarity">
    <text evidence="2 5">Belongs to the pseudouridine synthase TruB family. Type 1 subfamily.</text>
</comment>
<evidence type="ECO:0000256" key="3">
    <source>
        <dbReference type="ARBA" id="ARBA00022694"/>
    </source>
</evidence>
<dbReference type="InterPro" id="IPR020103">
    <property type="entry name" value="PsdUridine_synth_cat_dom_sf"/>
</dbReference>
<evidence type="ECO:0000256" key="5">
    <source>
        <dbReference type="HAMAP-Rule" id="MF_01080"/>
    </source>
</evidence>
<dbReference type="EC" id="5.4.99.25" evidence="5"/>
<dbReference type="GO" id="GO:0031119">
    <property type="term" value="P:tRNA pseudouridine synthesis"/>
    <property type="evidence" value="ECO:0007669"/>
    <property type="project" value="UniProtKB-UniRule"/>
</dbReference>
<evidence type="ECO:0000313" key="8">
    <source>
        <dbReference type="EMBL" id="HGZ12000.1"/>
    </source>
</evidence>
<dbReference type="PANTHER" id="PTHR13767">
    <property type="entry name" value="TRNA-PSEUDOURIDINE SYNTHASE"/>
    <property type="match status" value="1"/>
</dbReference>
<evidence type="ECO:0000256" key="2">
    <source>
        <dbReference type="ARBA" id="ARBA00005642"/>
    </source>
</evidence>
<evidence type="ECO:0000259" key="6">
    <source>
        <dbReference type="Pfam" id="PF01509"/>
    </source>
</evidence>
<dbReference type="SUPFAM" id="SSF55120">
    <property type="entry name" value="Pseudouridine synthase"/>
    <property type="match status" value="1"/>
</dbReference>
<dbReference type="GO" id="GO:1990481">
    <property type="term" value="P:mRNA pseudouridine synthesis"/>
    <property type="evidence" value="ECO:0007669"/>
    <property type="project" value="TreeGrafter"/>
</dbReference>
<dbReference type="InterPro" id="IPR032819">
    <property type="entry name" value="TruB_C"/>
</dbReference>
<dbReference type="Gene3D" id="3.30.2350.10">
    <property type="entry name" value="Pseudouridine synthase"/>
    <property type="match status" value="1"/>
</dbReference>
<name>A0A7C5EMG0_9BACT</name>
<dbReference type="CDD" id="cd02573">
    <property type="entry name" value="PseudoU_synth_EcTruB"/>
    <property type="match status" value="1"/>
</dbReference>
<dbReference type="GO" id="GO:0160148">
    <property type="term" value="F:tRNA pseudouridine(55) synthase activity"/>
    <property type="evidence" value="ECO:0007669"/>
    <property type="project" value="UniProtKB-EC"/>
</dbReference>
<feature type="active site" description="Nucleophile" evidence="5">
    <location>
        <position position="43"/>
    </location>
</feature>
<dbReference type="Pfam" id="PF01509">
    <property type="entry name" value="TruB_N"/>
    <property type="match status" value="1"/>
</dbReference>
<comment type="function">
    <text evidence="5">Responsible for synthesis of pseudouridine from uracil-55 in the psi GC loop of transfer RNAs.</text>
</comment>
<dbReference type="GO" id="GO:0003723">
    <property type="term" value="F:RNA binding"/>
    <property type="evidence" value="ECO:0007669"/>
    <property type="project" value="InterPro"/>
</dbReference>
<dbReference type="Pfam" id="PF16198">
    <property type="entry name" value="TruB_C_2"/>
    <property type="match status" value="1"/>
</dbReference>